<dbReference type="EMBL" id="CAJVPV010004252">
    <property type="protein sequence ID" value="CAG8569508.1"/>
    <property type="molecule type" value="Genomic_DNA"/>
</dbReference>
<organism evidence="1 2">
    <name type="scientific">Acaulospora morrowiae</name>
    <dbReference type="NCBI Taxonomy" id="94023"/>
    <lineage>
        <taxon>Eukaryota</taxon>
        <taxon>Fungi</taxon>
        <taxon>Fungi incertae sedis</taxon>
        <taxon>Mucoromycota</taxon>
        <taxon>Glomeromycotina</taxon>
        <taxon>Glomeromycetes</taxon>
        <taxon>Diversisporales</taxon>
        <taxon>Acaulosporaceae</taxon>
        <taxon>Acaulospora</taxon>
    </lineage>
</organism>
<comment type="caution">
    <text evidence="1">The sequence shown here is derived from an EMBL/GenBank/DDBJ whole genome shotgun (WGS) entry which is preliminary data.</text>
</comment>
<evidence type="ECO:0000313" key="2">
    <source>
        <dbReference type="Proteomes" id="UP000789342"/>
    </source>
</evidence>
<dbReference type="OrthoDB" id="10485144at2759"/>
<protein>
    <submittedName>
        <fullName evidence="1">12168_t:CDS:1</fullName>
    </submittedName>
</protein>
<dbReference type="Proteomes" id="UP000789342">
    <property type="component" value="Unassembled WGS sequence"/>
</dbReference>
<keyword evidence="2" id="KW-1185">Reference proteome</keyword>
<sequence>MEETELSIQKYGKVPDSYITPLKDRNIILQKSDQLWNLQQY</sequence>
<gene>
    <name evidence="1" type="ORF">AMORRO_LOCUS6397</name>
</gene>
<reference evidence="1" key="1">
    <citation type="submission" date="2021-06" db="EMBL/GenBank/DDBJ databases">
        <authorList>
            <person name="Kallberg Y."/>
            <person name="Tangrot J."/>
            <person name="Rosling A."/>
        </authorList>
    </citation>
    <scope>NUCLEOTIDE SEQUENCE</scope>
    <source>
        <strain evidence="1">CL551</strain>
    </source>
</reference>
<dbReference type="AlphaFoldDB" id="A0A9N9BMR9"/>
<feature type="non-terminal residue" evidence="1">
    <location>
        <position position="41"/>
    </location>
</feature>
<name>A0A9N9BMR9_9GLOM</name>
<accession>A0A9N9BMR9</accession>
<proteinExistence type="predicted"/>
<evidence type="ECO:0000313" key="1">
    <source>
        <dbReference type="EMBL" id="CAG8569508.1"/>
    </source>
</evidence>